<keyword evidence="7" id="KW-0067">ATP-binding</keyword>
<evidence type="ECO:0000256" key="5">
    <source>
        <dbReference type="ARBA" id="ARBA00022737"/>
    </source>
</evidence>
<evidence type="ECO:0000256" key="10">
    <source>
        <dbReference type="SAM" id="Phobius"/>
    </source>
</evidence>
<name>A0A2G5D424_AQUCA</name>
<keyword evidence="8 10" id="KW-1133">Transmembrane helix</keyword>
<dbReference type="SMART" id="SM00382">
    <property type="entry name" value="AAA"/>
    <property type="match status" value="1"/>
</dbReference>
<keyword evidence="9 10" id="KW-0472">Membrane</keyword>
<evidence type="ECO:0000256" key="1">
    <source>
        <dbReference type="ARBA" id="ARBA00004141"/>
    </source>
</evidence>
<feature type="domain" description="ABC transporter" evidence="11">
    <location>
        <begin position="112"/>
        <end position="390"/>
    </location>
</feature>
<evidence type="ECO:0000256" key="8">
    <source>
        <dbReference type="ARBA" id="ARBA00022989"/>
    </source>
</evidence>
<reference evidence="12 13" key="1">
    <citation type="submission" date="2017-09" db="EMBL/GenBank/DDBJ databases">
        <title>WGS assembly of Aquilegia coerulea Goldsmith.</title>
        <authorList>
            <person name="Hodges S."/>
            <person name="Kramer E."/>
            <person name="Nordborg M."/>
            <person name="Tomkins J."/>
            <person name="Borevitz J."/>
            <person name="Derieg N."/>
            <person name="Yan J."/>
            <person name="Mihaltcheva S."/>
            <person name="Hayes R.D."/>
            <person name="Rokhsar D."/>
        </authorList>
    </citation>
    <scope>NUCLEOTIDE SEQUENCE [LARGE SCALE GENOMIC DNA]</scope>
    <source>
        <strain evidence="13">cv. Goldsmith</strain>
    </source>
</reference>
<proteinExistence type="inferred from homology"/>
<organism evidence="12 13">
    <name type="scientific">Aquilegia coerulea</name>
    <name type="common">Rocky mountain columbine</name>
    <dbReference type="NCBI Taxonomy" id="218851"/>
    <lineage>
        <taxon>Eukaryota</taxon>
        <taxon>Viridiplantae</taxon>
        <taxon>Streptophyta</taxon>
        <taxon>Embryophyta</taxon>
        <taxon>Tracheophyta</taxon>
        <taxon>Spermatophyta</taxon>
        <taxon>Magnoliopsida</taxon>
        <taxon>Ranunculales</taxon>
        <taxon>Ranunculaceae</taxon>
        <taxon>Thalictroideae</taxon>
        <taxon>Aquilegia</taxon>
    </lineage>
</organism>
<keyword evidence="3" id="KW-0813">Transport</keyword>
<evidence type="ECO:0000256" key="7">
    <source>
        <dbReference type="ARBA" id="ARBA00022840"/>
    </source>
</evidence>
<dbReference type="InterPro" id="IPR013525">
    <property type="entry name" value="ABC2_TM"/>
</dbReference>
<comment type="similarity">
    <text evidence="2">Belongs to the ABC transporter superfamily. ABCG family. PDR (TC 3.A.1.205) subfamily.</text>
</comment>
<dbReference type="EMBL" id="KZ305046">
    <property type="protein sequence ID" value="PIA37957.1"/>
    <property type="molecule type" value="Genomic_DNA"/>
</dbReference>
<dbReference type="OrthoDB" id="66620at2759"/>
<dbReference type="GO" id="GO:0005524">
    <property type="term" value="F:ATP binding"/>
    <property type="evidence" value="ECO:0007669"/>
    <property type="project" value="UniProtKB-KW"/>
</dbReference>
<dbReference type="InterPro" id="IPR003439">
    <property type="entry name" value="ABC_transporter-like_ATP-bd"/>
</dbReference>
<dbReference type="GO" id="GO:0140359">
    <property type="term" value="F:ABC-type transporter activity"/>
    <property type="evidence" value="ECO:0007669"/>
    <property type="project" value="InterPro"/>
</dbReference>
<dbReference type="InterPro" id="IPR027417">
    <property type="entry name" value="P-loop_NTPase"/>
</dbReference>
<dbReference type="Proteomes" id="UP000230069">
    <property type="component" value="Unassembled WGS sequence"/>
</dbReference>
<dbReference type="GO" id="GO:0005886">
    <property type="term" value="C:plasma membrane"/>
    <property type="evidence" value="ECO:0007669"/>
    <property type="project" value="UniProtKB-ARBA"/>
</dbReference>
<feature type="transmembrane region" description="Helical" evidence="10">
    <location>
        <begin position="486"/>
        <end position="507"/>
    </location>
</feature>
<sequence length="662" mass="75557">MAQMVGRDDVSSMSLELAETGRSISSSFRHSSKRITDLTRLGALERRMFIDKLIKNIEQDNRQLLKKLKERIDKVGVKLPTVEVRYKNLCVDVKCKVVHGKPLPTLWNSFRSNFSILSKTPGCKFEEAKTSILKDVNGVIKPSRMTLLLGPPGCGKTTFLQALAGKLREPLKVTGEISYNGYKLDEFVPQKTSAYISQYDLHMSEMTVGETLDFSARCQGVGDRADIMMQVTKKEKQAGIVPESDIDTYMKAISIEGLQRNLQTDYILKILGLDNCADTIVGDAMKRGISGGQKKRLTTGEIINGPIKVLLMDEISTGLDSSTTFQIVSCLQQLVHITECTMLVSLLQPAPETFDLFDDIILMAEGKIVYHGPRSYVVEFFEDCSFRCPERKGIADFLQEVLSRKDQAQYWYHLNLPYSYVSIDNFRMKFKASTFGQKQDQENFDPANKSDHKKYSISFSTYSLNKWDIFKTCLSREWLLMRRNSFIYIFKSAQIVFVALITMTVFLRTNMDLNFVHANYYMGSLFYALTRIMTNGIAELGLTASGLPVFYKQRDFYLYPAWAYSIPSTIIRIPLSLVESFIWTSLTYYVIGYSPEPERFFKQFFLLFALYLAIISLFRLIASVSQNPVAAVSYGYSSLLVMFFFSGFILPRRKTIHKFLQF</sequence>
<comment type="subcellular location">
    <subcellularLocation>
        <location evidence="1">Membrane</location>
        <topology evidence="1">Multi-pass membrane protein</topology>
    </subcellularLocation>
</comment>
<dbReference type="PANTHER" id="PTHR19241">
    <property type="entry name" value="ATP-BINDING CASSETTE TRANSPORTER"/>
    <property type="match status" value="1"/>
</dbReference>
<keyword evidence="4 10" id="KW-0812">Transmembrane</keyword>
<feature type="transmembrane region" description="Helical" evidence="10">
    <location>
        <begin position="571"/>
        <end position="592"/>
    </location>
</feature>
<dbReference type="InParanoid" id="A0A2G5D424"/>
<dbReference type="PROSITE" id="PS50893">
    <property type="entry name" value="ABC_TRANSPORTER_2"/>
    <property type="match status" value="1"/>
</dbReference>
<dbReference type="Gene3D" id="3.40.50.300">
    <property type="entry name" value="P-loop containing nucleotide triphosphate hydrolases"/>
    <property type="match status" value="1"/>
</dbReference>
<keyword evidence="13" id="KW-1185">Reference proteome</keyword>
<keyword evidence="6" id="KW-0547">Nucleotide-binding</keyword>
<dbReference type="InterPro" id="IPR029481">
    <property type="entry name" value="ABC_trans_N"/>
</dbReference>
<feature type="transmembrane region" description="Helical" evidence="10">
    <location>
        <begin position="604"/>
        <end position="622"/>
    </location>
</feature>
<feature type="transmembrane region" description="Helical" evidence="10">
    <location>
        <begin position="528"/>
        <end position="551"/>
    </location>
</feature>
<feature type="transmembrane region" description="Helical" evidence="10">
    <location>
        <begin position="634"/>
        <end position="651"/>
    </location>
</feature>
<dbReference type="STRING" id="218851.A0A2G5D424"/>
<dbReference type="AlphaFoldDB" id="A0A2G5D424"/>
<evidence type="ECO:0000256" key="3">
    <source>
        <dbReference type="ARBA" id="ARBA00022448"/>
    </source>
</evidence>
<evidence type="ECO:0000313" key="13">
    <source>
        <dbReference type="Proteomes" id="UP000230069"/>
    </source>
</evidence>
<dbReference type="GO" id="GO:0016887">
    <property type="term" value="F:ATP hydrolysis activity"/>
    <property type="evidence" value="ECO:0007669"/>
    <property type="project" value="InterPro"/>
</dbReference>
<keyword evidence="5" id="KW-0677">Repeat</keyword>
<gene>
    <name evidence="12" type="ORF">AQUCO_02900066v1</name>
</gene>
<evidence type="ECO:0000256" key="2">
    <source>
        <dbReference type="ARBA" id="ARBA00006012"/>
    </source>
</evidence>
<evidence type="ECO:0000256" key="4">
    <source>
        <dbReference type="ARBA" id="ARBA00022692"/>
    </source>
</evidence>
<protein>
    <recommendedName>
        <fullName evidence="11">ABC transporter domain-containing protein</fullName>
    </recommendedName>
</protein>
<evidence type="ECO:0000259" key="11">
    <source>
        <dbReference type="PROSITE" id="PS50893"/>
    </source>
</evidence>
<evidence type="ECO:0000313" key="12">
    <source>
        <dbReference type="EMBL" id="PIA37957.1"/>
    </source>
</evidence>
<evidence type="ECO:0000256" key="9">
    <source>
        <dbReference type="ARBA" id="ARBA00023136"/>
    </source>
</evidence>
<dbReference type="Pfam" id="PF01061">
    <property type="entry name" value="ABC2_membrane"/>
    <property type="match status" value="1"/>
</dbReference>
<dbReference type="FunFam" id="3.40.50.300:FF:000179">
    <property type="entry name" value="ABC transporter G family member 34"/>
    <property type="match status" value="1"/>
</dbReference>
<dbReference type="Pfam" id="PF00005">
    <property type="entry name" value="ABC_tran"/>
    <property type="match status" value="1"/>
</dbReference>
<dbReference type="InterPro" id="IPR003593">
    <property type="entry name" value="AAA+_ATPase"/>
</dbReference>
<dbReference type="SUPFAM" id="SSF52540">
    <property type="entry name" value="P-loop containing nucleoside triphosphate hydrolases"/>
    <property type="match status" value="1"/>
</dbReference>
<accession>A0A2G5D424</accession>
<dbReference type="Pfam" id="PF14510">
    <property type="entry name" value="ABC_trans_N"/>
    <property type="match status" value="1"/>
</dbReference>
<evidence type="ECO:0000256" key="6">
    <source>
        <dbReference type="ARBA" id="ARBA00022741"/>
    </source>
</evidence>